<dbReference type="Gene3D" id="3.40.50.1820">
    <property type="entry name" value="alpha/beta hydrolase"/>
    <property type="match status" value="1"/>
</dbReference>
<feature type="domain" description="Peptidase S33 tripeptidyl aminopeptidase-like C-terminal" evidence="3">
    <location>
        <begin position="204"/>
        <end position="262"/>
    </location>
</feature>
<dbReference type="InterPro" id="IPR000073">
    <property type="entry name" value="AB_hydrolase_1"/>
</dbReference>
<dbReference type="Pfam" id="PF00561">
    <property type="entry name" value="Abhydrolase_1"/>
    <property type="match status" value="1"/>
</dbReference>
<dbReference type="PANTHER" id="PTHR43433:SF5">
    <property type="entry name" value="AB HYDROLASE-1 DOMAIN-CONTAINING PROTEIN"/>
    <property type="match status" value="1"/>
</dbReference>
<evidence type="ECO:0000259" key="2">
    <source>
        <dbReference type="Pfam" id="PF00561"/>
    </source>
</evidence>
<reference evidence="4 5" key="1">
    <citation type="submission" date="2019-08" db="EMBL/GenBank/DDBJ databases">
        <authorList>
            <person name="Peeters C."/>
        </authorList>
    </citation>
    <scope>NUCLEOTIDE SEQUENCE [LARGE SCALE GENOMIC DNA]</scope>
    <source>
        <strain evidence="4 5">LMG 30175</strain>
    </source>
</reference>
<organism evidence="4 5">
    <name type="scientific">Pandoraea terrae</name>
    <dbReference type="NCBI Taxonomy" id="1537710"/>
    <lineage>
        <taxon>Bacteria</taxon>
        <taxon>Pseudomonadati</taxon>
        <taxon>Pseudomonadota</taxon>
        <taxon>Betaproteobacteria</taxon>
        <taxon>Burkholderiales</taxon>
        <taxon>Burkholderiaceae</taxon>
        <taxon>Pandoraea</taxon>
    </lineage>
</organism>
<feature type="domain" description="AB hydrolase-1" evidence="2">
    <location>
        <begin position="25"/>
        <end position="125"/>
    </location>
</feature>
<dbReference type="PANTHER" id="PTHR43433">
    <property type="entry name" value="HYDROLASE, ALPHA/BETA FOLD FAMILY PROTEIN"/>
    <property type="match status" value="1"/>
</dbReference>
<protein>
    <submittedName>
        <fullName evidence="4">3-oxoadipate enol-lactonase</fullName>
    </submittedName>
</protein>
<dbReference type="InterPro" id="IPR029058">
    <property type="entry name" value="AB_hydrolase_fold"/>
</dbReference>
<dbReference type="RefSeq" id="WP_150695785.1">
    <property type="nucleotide sequence ID" value="NZ_CABPRZ010000003.1"/>
</dbReference>
<dbReference type="PRINTS" id="PR00111">
    <property type="entry name" value="ABHYDROLASE"/>
</dbReference>
<evidence type="ECO:0000313" key="4">
    <source>
        <dbReference type="EMBL" id="VVD76002.1"/>
    </source>
</evidence>
<evidence type="ECO:0000259" key="3">
    <source>
        <dbReference type="Pfam" id="PF08386"/>
    </source>
</evidence>
<dbReference type="GO" id="GO:0047570">
    <property type="term" value="F:3-oxoadipate enol-lactonase activity"/>
    <property type="evidence" value="ECO:0007669"/>
    <property type="project" value="InterPro"/>
</dbReference>
<dbReference type="Pfam" id="PF08386">
    <property type="entry name" value="Abhydrolase_4"/>
    <property type="match status" value="1"/>
</dbReference>
<dbReference type="OrthoDB" id="9793083at2"/>
<evidence type="ECO:0000313" key="5">
    <source>
        <dbReference type="Proteomes" id="UP000414233"/>
    </source>
</evidence>
<dbReference type="NCBIfam" id="TIGR02427">
    <property type="entry name" value="protocat_pcaD"/>
    <property type="match status" value="1"/>
</dbReference>
<dbReference type="Proteomes" id="UP000414233">
    <property type="component" value="Unassembled WGS sequence"/>
</dbReference>
<gene>
    <name evidence="4" type="ORF">PTE30175_00812</name>
</gene>
<dbReference type="GO" id="GO:0046503">
    <property type="term" value="P:glycerolipid catabolic process"/>
    <property type="evidence" value="ECO:0007669"/>
    <property type="project" value="TreeGrafter"/>
</dbReference>
<dbReference type="InterPro" id="IPR050471">
    <property type="entry name" value="AB_hydrolase"/>
</dbReference>
<feature type="region of interest" description="Disordered" evidence="1">
    <location>
        <begin position="272"/>
        <end position="292"/>
    </location>
</feature>
<keyword evidence="5" id="KW-1185">Reference proteome</keyword>
<evidence type="ECO:0000256" key="1">
    <source>
        <dbReference type="SAM" id="MobiDB-lite"/>
    </source>
</evidence>
<dbReference type="InterPro" id="IPR013595">
    <property type="entry name" value="Pept_S33_TAP-like_C"/>
</dbReference>
<dbReference type="GO" id="GO:0042952">
    <property type="term" value="P:beta-ketoadipate pathway"/>
    <property type="evidence" value="ECO:0007669"/>
    <property type="project" value="InterPro"/>
</dbReference>
<sequence length="292" mass="30472">MQTQKTIDVGDAALRVVIDGSQDAPVLLLSNSLGTTLEMWDPQMPALTRDFRVVRYDTRGHGSSSVTPGPYTIARLGRDAVALLDALDVERAHFAGVSMGGMTGMWLAMHAGTRLHSLIVACSSAHIGGEDGWNARIRAVQAGGMSPVVDAVVSRWFTEAYFCAAGDAIAHLKTMLGGIDPQGYAAACAAVRDMNLLPEIERIATPTLVIGGTQDLATPLAMSEAIVARIKGARLVTVPGAHLSNIECAEAFNAAATAFLSDVSGGARAERFIGGGSVRPPSRPHDPEAGAT</sequence>
<dbReference type="InterPro" id="IPR026968">
    <property type="entry name" value="PcaD/CatD"/>
</dbReference>
<dbReference type="AlphaFoldDB" id="A0A5E4SM85"/>
<feature type="compositionally biased region" description="Basic and acidic residues" evidence="1">
    <location>
        <begin position="283"/>
        <end position="292"/>
    </location>
</feature>
<name>A0A5E4SM85_9BURK</name>
<accession>A0A5E4SM85</accession>
<dbReference type="SUPFAM" id="SSF53474">
    <property type="entry name" value="alpha/beta-Hydrolases"/>
    <property type="match status" value="1"/>
</dbReference>
<proteinExistence type="predicted"/>
<dbReference type="EMBL" id="CABPRZ010000003">
    <property type="protein sequence ID" value="VVD76002.1"/>
    <property type="molecule type" value="Genomic_DNA"/>
</dbReference>
<dbReference type="GO" id="GO:0004806">
    <property type="term" value="F:triacylglycerol lipase activity"/>
    <property type="evidence" value="ECO:0007669"/>
    <property type="project" value="TreeGrafter"/>
</dbReference>